<reference evidence="7 8" key="1">
    <citation type="submission" date="2015-09" db="EMBL/GenBank/DDBJ databases">
        <authorList>
            <consortium name="Swine Surveillance"/>
        </authorList>
    </citation>
    <scope>NUCLEOTIDE SEQUENCE [LARGE SCALE GENOMIC DNA]</scope>
    <source>
        <strain evidence="7 8">CECT 7557</strain>
    </source>
</reference>
<keyword evidence="4" id="KW-0804">Transcription</keyword>
<dbReference type="PANTHER" id="PTHR30537:SF3">
    <property type="entry name" value="TRANSCRIPTIONAL REGULATORY PROTEIN"/>
    <property type="match status" value="1"/>
</dbReference>
<dbReference type="InterPro" id="IPR058163">
    <property type="entry name" value="LysR-type_TF_proteobact-type"/>
</dbReference>
<evidence type="ECO:0000256" key="4">
    <source>
        <dbReference type="ARBA" id="ARBA00023163"/>
    </source>
</evidence>
<feature type="domain" description="HTH lysR-type" evidence="6">
    <location>
        <begin position="1"/>
        <end position="61"/>
    </location>
</feature>
<dbReference type="Proteomes" id="UP000052022">
    <property type="component" value="Unassembled WGS sequence"/>
</dbReference>
<dbReference type="PROSITE" id="PS50931">
    <property type="entry name" value="HTH_LYSR"/>
    <property type="match status" value="1"/>
</dbReference>
<dbReference type="InterPro" id="IPR036390">
    <property type="entry name" value="WH_DNA-bd_sf"/>
</dbReference>
<dbReference type="InterPro" id="IPR000847">
    <property type="entry name" value="LysR_HTH_N"/>
</dbReference>
<dbReference type="GO" id="GO:0043565">
    <property type="term" value="F:sequence-specific DNA binding"/>
    <property type="evidence" value="ECO:0007669"/>
    <property type="project" value="TreeGrafter"/>
</dbReference>
<evidence type="ECO:0000256" key="5">
    <source>
        <dbReference type="SAM" id="Coils"/>
    </source>
</evidence>
<name>A0A0N7M0X5_9RHOB</name>
<dbReference type="PANTHER" id="PTHR30537">
    <property type="entry name" value="HTH-TYPE TRANSCRIPTIONAL REGULATOR"/>
    <property type="match status" value="1"/>
</dbReference>
<evidence type="ECO:0000256" key="3">
    <source>
        <dbReference type="ARBA" id="ARBA00023125"/>
    </source>
</evidence>
<evidence type="ECO:0000256" key="1">
    <source>
        <dbReference type="ARBA" id="ARBA00009437"/>
    </source>
</evidence>
<dbReference type="Pfam" id="PF00126">
    <property type="entry name" value="HTH_1"/>
    <property type="match status" value="1"/>
</dbReference>
<evidence type="ECO:0000313" key="7">
    <source>
        <dbReference type="EMBL" id="CUH81681.1"/>
    </source>
</evidence>
<dbReference type="OrthoDB" id="9796526at2"/>
<dbReference type="EMBL" id="CYSD01000042">
    <property type="protein sequence ID" value="CUH81681.1"/>
    <property type="molecule type" value="Genomic_DNA"/>
</dbReference>
<dbReference type="GO" id="GO:0003700">
    <property type="term" value="F:DNA-binding transcription factor activity"/>
    <property type="evidence" value="ECO:0007669"/>
    <property type="project" value="InterPro"/>
</dbReference>
<organism evidence="7 8">
    <name type="scientific">Tritonibacter multivorans</name>
    <dbReference type="NCBI Taxonomy" id="928856"/>
    <lineage>
        <taxon>Bacteria</taxon>
        <taxon>Pseudomonadati</taxon>
        <taxon>Pseudomonadota</taxon>
        <taxon>Alphaproteobacteria</taxon>
        <taxon>Rhodobacterales</taxon>
        <taxon>Paracoccaceae</taxon>
        <taxon>Tritonibacter</taxon>
    </lineage>
</organism>
<dbReference type="Gene3D" id="3.40.190.290">
    <property type="match status" value="1"/>
</dbReference>
<keyword evidence="3" id="KW-0238">DNA-binding</keyword>
<dbReference type="SUPFAM" id="SSF53850">
    <property type="entry name" value="Periplasmic binding protein-like II"/>
    <property type="match status" value="1"/>
</dbReference>
<dbReference type="InterPro" id="IPR005119">
    <property type="entry name" value="LysR_subst-bd"/>
</dbReference>
<dbReference type="SUPFAM" id="SSF46785">
    <property type="entry name" value="Winged helix' DNA-binding domain"/>
    <property type="match status" value="1"/>
</dbReference>
<evidence type="ECO:0000256" key="2">
    <source>
        <dbReference type="ARBA" id="ARBA00023015"/>
    </source>
</evidence>
<evidence type="ECO:0000259" key="6">
    <source>
        <dbReference type="PROSITE" id="PS50931"/>
    </source>
</evidence>
<dbReference type="AlphaFoldDB" id="A0A0N7M0X5"/>
<evidence type="ECO:0000313" key="8">
    <source>
        <dbReference type="Proteomes" id="UP000052022"/>
    </source>
</evidence>
<accession>A0A0N7M0X5</accession>
<proteinExistence type="inferred from homology"/>
<keyword evidence="5" id="KW-0175">Coiled coil</keyword>
<keyword evidence="2" id="KW-0805">Transcription regulation</keyword>
<dbReference type="Gene3D" id="1.10.10.10">
    <property type="entry name" value="Winged helix-like DNA-binding domain superfamily/Winged helix DNA-binding domain"/>
    <property type="match status" value="1"/>
</dbReference>
<comment type="similarity">
    <text evidence="1">Belongs to the LysR transcriptional regulatory family.</text>
</comment>
<dbReference type="InterPro" id="IPR036388">
    <property type="entry name" value="WH-like_DNA-bd_sf"/>
</dbReference>
<keyword evidence="8" id="KW-1185">Reference proteome</keyword>
<dbReference type="GO" id="GO:0006351">
    <property type="term" value="P:DNA-templated transcription"/>
    <property type="evidence" value="ECO:0007669"/>
    <property type="project" value="TreeGrafter"/>
</dbReference>
<dbReference type="STRING" id="928856.SAMN04488049_102387"/>
<gene>
    <name evidence="7" type="primary">gltR_3</name>
    <name evidence="7" type="ORF">TRM7557_03550</name>
</gene>
<feature type="coiled-coil region" evidence="5">
    <location>
        <begin position="25"/>
        <end position="84"/>
    </location>
</feature>
<protein>
    <submittedName>
        <fullName evidence="7">HTH-type transcriptional regulator GltR</fullName>
    </submittedName>
</protein>
<dbReference type="RefSeq" id="WP_058291510.1">
    <property type="nucleotide sequence ID" value="NZ_CYSD01000042.1"/>
</dbReference>
<dbReference type="Pfam" id="PF03466">
    <property type="entry name" value="LysR_substrate"/>
    <property type="match status" value="1"/>
</dbReference>
<sequence length="310" mass="33900">MEQSSWDDVRLFLALVRGGSMRAAAQALEVSHSTVARRMEQLERRAGTQLVARVDGALTLSDAGQDLLAVAERMEGELQALERRSFGRDHALSGPLVLAILDALMVPPVLALLAAFRAKHPQVELELKVGMDLSDLERREADLALRFGNSPSDALVGRRIAETGRAVYGAASYVAAHWPDPVARGAGWIGFTPVGQAETWKRKTGFAALPTHYRMADMRSQVTAMKAGMGISLLPCFLCDPDPDLRRISAVDFPSYQQLWLLRHADARNNARLKALSDHLYDGFRGLEPLLRGQTQSQFDPSELSANCGG</sequence>